<feature type="compositionally biased region" description="Low complexity" evidence="1">
    <location>
        <begin position="1"/>
        <end position="15"/>
    </location>
</feature>
<dbReference type="AlphaFoldDB" id="A0A072UTE7"/>
<keyword evidence="6" id="KW-1185">Reference proteome</keyword>
<dbReference type="InterPro" id="IPR017451">
    <property type="entry name" value="F-box-assoc_interact_dom"/>
</dbReference>
<dbReference type="NCBIfam" id="TIGR01640">
    <property type="entry name" value="F_box_assoc_1"/>
    <property type="match status" value="1"/>
</dbReference>
<dbReference type="STRING" id="3880.A0A072UTE7"/>
<dbReference type="HOGENOM" id="CLU_027176_1_4_1"/>
<dbReference type="EMBL" id="PSQE01000003">
    <property type="protein sequence ID" value="RHN66042.1"/>
    <property type="molecule type" value="Genomic_DNA"/>
</dbReference>
<dbReference type="Proteomes" id="UP000265566">
    <property type="component" value="Chromosome 3"/>
</dbReference>
<dbReference type="Gramene" id="rna13952">
    <property type="protein sequence ID" value="RHN66042.1"/>
    <property type="gene ID" value="gene13952"/>
</dbReference>
<reference evidence="3 6" key="1">
    <citation type="journal article" date="2011" name="Nature">
        <title>The Medicago genome provides insight into the evolution of rhizobial symbioses.</title>
        <authorList>
            <person name="Young N.D."/>
            <person name="Debelle F."/>
            <person name="Oldroyd G.E."/>
            <person name="Geurts R."/>
            <person name="Cannon S.B."/>
            <person name="Udvardi M.K."/>
            <person name="Benedito V.A."/>
            <person name="Mayer K.F."/>
            <person name="Gouzy J."/>
            <person name="Schoof H."/>
            <person name="Van de Peer Y."/>
            <person name="Proost S."/>
            <person name="Cook D.R."/>
            <person name="Meyers B.C."/>
            <person name="Spannagl M."/>
            <person name="Cheung F."/>
            <person name="De Mita S."/>
            <person name="Krishnakumar V."/>
            <person name="Gundlach H."/>
            <person name="Zhou S."/>
            <person name="Mudge J."/>
            <person name="Bharti A.K."/>
            <person name="Murray J.D."/>
            <person name="Naoumkina M.A."/>
            <person name="Rosen B."/>
            <person name="Silverstein K.A."/>
            <person name="Tang H."/>
            <person name="Rombauts S."/>
            <person name="Zhao P.X."/>
            <person name="Zhou P."/>
            <person name="Barbe V."/>
            <person name="Bardou P."/>
            <person name="Bechner M."/>
            <person name="Bellec A."/>
            <person name="Berger A."/>
            <person name="Berges H."/>
            <person name="Bidwell S."/>
            <person name="Bisseling T."/>
            <person name="Choisne N."/>
            <person name="Couloux A."/>
            <person name="Denny R."/>
            <person name="Deshpande S."/>
            <person name="Dai X."/>
            <person name="Doyle J.J."/>
            <person name="Dudez A.M."/>
            <person name="Farmer A.D."/>
            <person name="Fouteau S."/>
            <person name="Franken C."/>
            <person name="Gibelin C."/>
            <person name="Gish J."/>
            <person name="Goldstein S."/>
            <person name="Gonzalez A.J."/>
            <person name="Green P.J."/>
            <person name="Hallab A."/>
            <person name="Hartog M."/>
            <person name="Hua A."/>
            <person name="Humphray S.J."/>
            <person name="Jeong D.H."/>
            <person name="Jing Y."/>
            <person name="Jocker A."/>
            <person name="Kenton S.M."/>
            <person name="Kim D.J."/>
            <person name="Klee K."/>
            <person name="Lai H."/>
            <person name="Lang C."/>
            <person name="Lin S."/>
            <person name="Macmil S.L."/>
            <person name="Magdelenat G."/>
            <person name="Matthews L."/>
            <person name="McCorrison J."/>
            <person name="Monaghan E.L."/>
            <person name="Mun J.H."/>
            <person name="Najar F.Z."/>
            <person name="Nicholson C."/>
            <person name="Noirot C."/>
            <person name="O'Bleness M."/>
            <person name="Paule C.R."/>
            <person name="Poulain J."/>
            <person name="Prion F."/>
            <person name="Qin B."/>
            <person name="Qu C."/>
            <person name="Retzel E.F."/>
            <person name="Riddle C."/>
            <person name="Sallet E."/>
            <person name="Samain S."/>
            <person name="Samson N."/>
            <person name="Sanders I."/>
            <person name="Saurat O."/>
            <person name="Scarpelli C."/>
            <person name="Schiex T."/>
            <person name="Segurens B."/>
            <person name="Severin A.J."/>
            <person name="Sherrier D.J."/>
            <person name="Shi R."/>
            <person name="Sims S."/>
            <person name="Singer S.R."/>
            <person name="Sinharoy S."/>
            <person name="Sterck L."/>
            <person name="Viollet A."/>
            <person name="Wang B.B."/>
            <person name="Wang K."/>
            <person name="Wang M."/>
            <person name="Wang X."/>
            <person name="Warfsmann J."/>
            <person name="Weissenbach J."/>
            <person name="White D.D."/>
            <person name="White J.D."/>
            <person name="Wiley G.B."/>
            <person name="Wincker P."/>
            <person name="Xing Y."/>
            <person name="Yang L."/>
            <person name="Yao Z."/>
            <person name="Ying F."/>
            <person name="Zhai J."/>
            <person name="Zhou L."/>
            <person name="Zuber A."/>
            <person name="Denarie J."/>
            <person name="Dixon R.A."/>
            <person name="May G.D."/>
            <person name="Schwartz D.C."/>
            <person name="Rogers J."/>
            <person name="Quetier F."/>
            <person name="Town C.D."/>
            <person name="Roe B.A."/>
        </authorList>
    </citation>
    <scope>NUCLEOTIDE SEQUENCE [LARGE SCALE GENOMIC DNA]</scope>
    <source>
        <strain evidence="3">A17</strain>
        <strain evidence="5 6">cv. Jemalong A17</strain>
    </source>
</reference>
<dbReference type="Pfam" id="PF07734">
    <property type="entry name" value="FBA_1"/>
    <property type="match status" value="1"/>
</dbReference>
<dbReference type="EnsemblPlants" id="KEH33124">
    <property type="protein sequence ID" value="KEH33124"/>
    <property type="gene ID" value="MTR_3g024040"/>
</dbReference>
<evidence type="ECO:0000313" key="5">
    <source>
        <dbReference type="EnsemblPlants" id="KEH33124"/>
    </source>
</evidence>
<dbReference type="EMBL" id="CM001219">
    <property type="protein sequence ID" value="KEH33124.1"/>
    <property type="molecule type" value="Genomic_DNA"/>
</dbReference>
<evidence type="ECO:0000256" key="1">
    <source>
        <dbReference type="SAM" id="MobiDB-lite"/>
    </source>
</evidence>
<dbReference type="SUPFAM" id="SSF81383">
    <property type="entry name" value="F-box domain"/>
    <property type="match status" value="1"/>
</dbReference>
<dbReference type="KEGG" id="mtr:25488681"/>
<feature type="region of interest" description="Disordered" evidence="1">
    <location>
        <begin position="1"/>
        <end position="23"/>
    </location>
</feature>
<name>A0A072UTE7_MEDTR</name>
<feature type="domain" description="F-box" evidence="2">
    <location>
        <begin position="25"/>
        <end position="71"/>
    </location>
</feature>
<evidence type="ECO:0000313" key="4">
    <source>
        <dbReference type="EMBL" id="RHN66042.1"/>
    </source>
</evidence>
<dbReference type="InterPro" id="IPR050796">
    <property type="entry name" value="SCF_F-box_component"/>
</dbReference>
<proteinExistence type="predicted"/>
<sequence length="375" mass="43298">MEETLVPPSSLSSTSDHTNDVSLHSPPLPTLPLDLLSEILCRLPVKLLLQLRCLCKFFNTLISDSKFTKKHLHMSANRHHLILSSRDESHLMSYPLHSIFNSVTINATKLHLPFKQQSYFIVGSCHGILCLVPFRHPVVLWNPSIRNFTKLPSLENPIKVSYTSYGFGYVPLTDNYKVVAVLNHLRGNGPYHARIKVHTLGTNYWRMIEGNFPVAYDMSLKFVGCTLNWFVYSDPIYSVVSFNLVNESHRKLLPPNFGGEDGYHVSLGVLRDCLCIYGRSSAFHIVWLMKEYGNEESWIKLFCVSYRKYPFNYPHIKPIWIYEEDQVLMECWSHLKQKKDYSVYGFKNGTFMIPMTKQINGWNTVYVESLVSPCF</sequence>
<reference evidence="7" key="4">
    <citation type="journal article" date="2018" name="Nat. Plants">
        <title>Whole-genome landscape of Medicago truncatula symbiotic genes.</title>
        <authorList>
            <person name="Pecrix Y."/>
            <person name="Staton S.E."/>
            <person name="Sallet E."/>
            <person name="Lelandais-Briere C."/>
            <person name="Moreau S."/>
            <person name="Carrere S."/>
            <person name="Blein T."/>
            <person name="Jardinaud M.F."/>
            <person name="Latrasse D."/>
            <person name="Zouine M."/>
            <person name="Zahm M."/>
            <person name="Kreplak J."/>
            <person name="Mayjonade B."/>
            <person name="Satge C."/>
            <person name="Perez M."/>
            <person name="Cauet S."/>
            <person name="Marande W."/>
            <person name="Chantry-Darmon C."/>
            <person name="Lopez-Roques C."/>
            <person name="Bouchez O."/>
            <person name="Berard A."/>
            <person name="Debelle F."/>
            <person name="Munos S."/>
            <person name="Bendahmane A."/>
            <person name="Berges H."/>
            <person name="Niebel A."/>
            <person name="Buitink J."/>
            <person name="Frugier F."/>
            <person name="Benhamed M."/>
            <person name="Crespi M."/>
            <person name="Gouzy J."/>
            <person name="Gamas P."/>
        </authorList>
    </citation>
    <scope>NUCLEOTIDE SEQUENCE [LARGE SCALE GENOMIC DNA]</scope>
    <source>
        <strain evidence="7">cv. Jemalong A17</strain>
    </source>
</reference>
<accession>A0A072UTE7</accession>
<evidence type="ECO:0000259" key="2">
    <source>
        <dbReference type="PROSITE" id="PS50181"/>
    </source>
</evidence>
<dbReference type="InterPro" id="IPR001810">
    <property type="entry name" value="F-box_dom"/>
</dbReference>
<reference evidence="5" key="3">
    <citation type="submission" date="2015-04" db="UniProtKB">
        <authorList>
            <consortium name="EnsemblPlants"/>
        </authorList>
    </citation>
    <scope>IDENTIFICATION</scope>
    <source>
        <strain evidence="5">cv. Jemalong A17</strain>
    </source>
</reference>
<reference evidence="3 6" key="2">
    <citation type="journal article" date="2014" name="BMC Genomics">
        <title>An improved genome release (version Mt4.0) for the model legume Medicago truncatula.</title>
        <authorList>
            <person name="Tang H."/>
            <person name="Krishnakumar V."/>
            <person name="Bidwell S."/>
            <person name="Rosen B."/>
            <person name="Chan A."/>
            <person name="Zhou S."/>
            <person name="Gentzbittel L."/>
            <person name="Childs K.L."/>
            <person name="Yandell M."/>
            <person name="Gundlach H."/>
            <person name="Mayer K.F."/>
            <person name="Schwartz D.C."/>
            <person name="Town C.D."/>
        </authorList>
    </citation>
    <scope>GENOME REANNOTATION</scope>
    <source>
        <strain evidence="3">A17</strain>
        <strain evidence="5 6">cv. Jemalong A17</strain>
    </source>
</reference>
<dbReference type="PANTHER" id="PTHR31672">
    <property type="entry name" value="BNACNNG10540D PROTEIN"/>
    <property type="match status" value="1"/>
</dbReference>
<evidence type="ECO:0000313" key="6">
    <source>
        <dbReference type="Proteomes" id="UP000002051"/>
    </source>
</evidence>
<reference evidence="4" key="5">
    <citation type="journal article" date="2018" name="Nat. Plants">
        <title>Whole-genome landscape of Medicago truncatula symbiotic genes.</title>
        <authorList>
            <person name="Pecrix Y."/>
            <person name="Gamas P."/>
            <person name="Carrere S."/>
        </authorList>
    </citation>
    <scope>NUCLEOTIDE SEQUENCE</scope>
    <source>
        <tissue evidence="4">Leaves</tissue>
    </source>
</reference>
<dbReference type="InterPro" id="IPR036047">
    <property type="entry name" value="F-box-like_dom_sf"/>
</dbReference>
<organism evidence="3 6">
    <name type="scientific">Medicago truncatula</name>
    <name type="common">Barrel medic</name>
    <name type="synonym">Medicago tribuloides</name>
    <dbReference type="NCBI Taxonomy" id="3880"/>
    <lineage>
        <taxon>Eukaryota</taxon>
        <taxon>Viridiplantae</taxon>
        <taxon>Streptophyta</taxon>
        <taxon>Embryophyta</taxon>
        <taxon>Tracheophyta</taxon>
        <taxon>Spermatophyta</taxon>
        <taxon>Magnoliopsida</taxon>
        <taxon>eudicotyledons</taxon>
        <taxon>Gunneridae</taxon>
        <taxon>Pentapetalae</taxon>
        <taxon>rosids</taxon>
        <taxon>fabids</taxon>
        <taxon>Fabales</taxon>
        <taxon>Fabaceae</taxon>
        <taxon>Papilionoideae</taxon>
        <taxon>50 kb inversion clade</taxon>
        <taxon>NPAAA clade</taxon>
        <taxon>Hologalegina</taxon>
        <taxon>IRL clade</taxon>
        <taxon>Trifolieae</taxon>
        <taxon>Medicago</taxon>
    </lineage>
</organism>
<dbReference type="InterPro" id="IPR006527">
    <property type="entry name" value="F-box-assoc_dom_typ1"/>
</dbReference>
<evidence type="ECO:0000313" key="3">
    <source>
        <dbReference type="EMBL" id="KEH33124.1"/>
    </source>
</evidence>
<gene>
    <name evidence="5" type="primary">25488681</name>
    <name evidence="3" type="ordered locus">MTR_3g024040</name>
    <name evidence="4" type="ORF">MtrunA17_Chr3g0086471</name>
</gene>
<protein>
    <submittedName>
        <fullName evidence="3">F-box protein interaction domain protein</fullName>
    </submittedName>
    <submittedName>
        <fullName evidence="4">Putative F-box domain-containing protein</fullName>
    </submittedName>
</protein>
<dbReference type="OrthoDB" id="591557at2759"/>
<dbReference type="PANTHER" id="PTHR31672:SF13">
    <property type="entry name" value="F-BOX PROTEIN CPR30-LIKE"/>
    <property type="match status" value="1"/>
</dbReference>
<dbReference type="Pfam" id="PF00646">
    <property type="entry name" value="F-box"/>
    <property type="match status" value="1"/>
</dbReference>
<dbReference type="Proteomes" id="UP000002051">
    <property type="component" value="Chromosome 3"/>
</dbReference>
<dbReference type="SMART" id="SM00256">
    <property type="entry name" value="FBOX"/>
    <property type="match status" value="1"/>
</dbReference>
<evidence type="ECO:0000313" key="7">
    <source>
        <dbReference type="Proteomes" id="UP000265566"/>
    </source>
</evidence>
<dbReference type="Gene3D" id="1.20.1280.50">
    <property type="match status" value="1"/>
</dbReference>
<dbReference type="PROSITE" id="PS50181">
    <property type="entry name" value="FBOX"/>
    <property type="match status" value="1"/>
</dbReference>